<dbReference type="PANTHER" id="PTHR35369:SF2">
    <property type="entry name" value="BLR3025 PROTEIN"/>
    <property type="match status" value="1"/>
</dbReference>
<dbReference type="SUPFAM" id="SSF56672">
    <property type="entry name" value="DNA/RNA polymerases"/>
    <property type="match status" value="1"/>
</dbReference>
<accession>A0ABY4V8E6</accession>
<dbReference type="InterPro" id="IPR001126">
    <property type="entry name" value="UmuC"/>
</dbReference>
<dbReference type="Proteomes" id="UP001055658">
    <property type="component" value="Chromosome"/>
</dbReference>
<keyword evidence="4" id="KW-1185">Reference proteome</keyword>
<evidence type="ECO:0000256" key="1">
    <source>
        <dbReference type="ARBA" id="ARBA00022763"/>
    </source>
</evidence>
<dbReference type="InterPro" id="IPR050356">
    <property type="entry name" value="SulA_CellDiv_inhibitor"/>
</dbReference>
<organism evidence="3 4">
    <name type="scientific">Microbulbifer variabilis</name>
    <dbReference type="NCBI Taxonomy" id="266805"/>
    <lineage>
        <taxon>Bacteria</taxon>
        <taxon>Pseudomonadati</taxon>
        <taxon>Pseudomonadota</taxon>
        <taxon>Gammaproteobacteria</taxon>
        <taxon>Cellvibrionales</taxon>
        <taxon>Microbulbiferaceae</taxon>
        <taxon>Microbulbifer</taxon>
    </lineage>
</organism>
<dbReference type="Pfam" id="PF00817">
    <property type="entry name" value="IMS"/>
    <property type="match status" value="1"/>
</dbReference>
<dbReference type="PROSITE" id="PS50173">
    <property type="entry name" value="UMUC"/>
    <property type="match status" value="1"/>
</dbReference>
<gene>
    <name evidence="3" type="ORF">MJO52_15835</name>
</gene>
<feature type="domain" description="UmuC" evidence="2">
    <location>
        <begin position="14"/>
        <end position="67"/>
    </location>
</feature>
<evidence type="ECO:0000313" key="4">
    <source>
        <dbReference type="Proteomes" id="UP001055658"/>
    </source>
</evidence>
<dbReference type="InterPro" id="IPR043502">
    <property type="entry name" value="DNA/RNA_pol_sf"/>
</dbReference>
<sequence>MLWLCIQFPKLPLEALTRAQTPEERSQPLAIVEKQIIVEVNKTAFEYGVIAGLSIARARQLCPGLQILRRNRERELQLEELAHWGLSLSAMICIKTAKHEESYRHPQLYLELGNRFKTDGGFRALLHKIQQELTQIGISHRMGLSHSPSAALLLSQLPEHRRWLQQTHTPPTTQQWKQWISHAPSKLLECDNKTLEKLNSHGFKRISQLLSAPLSEIESHFGRSFIDYLARLNSSQQKTTTCNLFQEHGKQIQCRKLNAKKSYWQTGGAEKKTASFSVDIFLSQLEEQAQKKIALNRKRNDTKSQKLINKLNTRLGQQALSGITMK</sequence>
<dbReference type="CDD" id="cd03468">
    <property type="entry name" value="PolY_like"/>
    <property type="match status" value="1"/>
</dbReference>
<reference evidence="3" key="1">
    <citation type="submission" date="2022-02" db="EMBL/GenBank/DDBJ databases">
        <title>Coral-associated bacteria.</title>
        <authorList>
            <person name="Tang K."/>
            <person name="Wang X."/>
        </authorList>
    </citation>
    <scope>NUCLEOTIDE SEQUENCE</scope>
    <source>
        <strain evidence="3">SCSIO 43006</strain>
    </source>
</reference>
<evidence type="ECO:0000313" key="3">
    <source>
        <dbReference type="EMBL" id="USD20534.1"/>
    </source>
</evidence>
<dbReference type="RefSeq" id="WP_252082947.1">
    <property type="nucleotide sequence ID" value="NZ_CP092418.1"/>
</dbReference>
<keyword evidence="1" id="KW-0227">DNA damage</keyword>
<dbReference type="Gene3D" id="3.40.1170.60">
    <property type="match status" value="1"/>
</dbReference>
<dbReference type="EMBL" id="CP092418">
    <property type="protein sequence ID" value="USD20534.1"/>
    <property type="molecule type" value="Genomic_DNA"/>
</dbReference>
<name>A0ABY4V8E6_9GAMM</name>
<proteinExistence type="predicted"/>
<evidence type="ECO:0000259" key="2">
    <source>
        <dbReference type="PROSITE" id="PS50173"/>
    </source>
</evidence>
<protein>
    <submittedName>
        <fullName evidence="3">DNA polymerase Y family protein</fullName>
    </submittedName>
</protein>
<dbReference type="PANTHER" id="PTHR35369">
    <property type="entry name" value="BLR3025 PROTEIN-RELATED"/>
    <property type="match status" value="1"/>
</dbReference>